<protein>
    <submittedName>
        <fullName evidence="1">Uncharacterized protein</fullName>
    </submittedName>
</protein>
<reference evidence="1 2" key="1">
    <citation type="journal article" date="2016" name="Genome Announc.">
        <title>Draft Genome Sequence of the Thermotolerant Cyanobacterium Desertifilum sp. IPPAS B-1220.</title>
        <authorList>
            <person name="Mironov K.S."/>
            <person name="Sinetova M.A."/>
            <person name="Bolatkhan K."/>
            <person name="Zayadan B.K."/>
            <person name="Ustinova V.V."/>
            <person name="Kupriyanova E.V."/>
            <person name="Skrypnik A.N."/>
            <person name="Gogoleva N.E."/>
            <person name="Gogolev Y.V."/>
            <person name="Los D.A."/>
        </authorList>
    </citation>
    <scope>NUCLEOTIDE SEQUENCE [LARGE SCALE GENOMIC DNA]</scope>
    <source>
        <strain evidence="1 2">IPPAS B-1220</strain>
    </source>
</reference>
<evidence type="ECO:0000313" key="2">
    <source>
        <dbReference type="Proteomes" id="UP000095472"/>
    </source>
</evidence>
<evidence type="ECO:0000313" key="1">
    <source>
        <dbReference type="EMBL" id="XPM62294.1"/>
    </source>
</evidence>
<dbReference type="Proteomes" id="UP000095472">
    <property type="component" value="Chromosome"/>
</dbReference>
<sequence>MSDYGRSRSQNRSTRRYLQPDARYLIRGRVYYNLISWYKVLALLPGFQVNRRFMEQMMGVSEGLPEEIVSQLSQANWQNRLRDSLDLVGTLVGLVPQLFHPSPSNSKILSTPQPCFTRISTSCTFNRITSRRTDKPLSRLRKTATHSLGCTLSE</sequence>
<dbReference type="EMBL" id="CP182909">
    <property type="protein sequence ID" value="XPM62294.1"/>
    <property type="molecule type" value="Genomic_DNA"/>
</dbReference>
<name>A0ACD5GNP8_9CYAN</name>
<organism evidence="1 2">
    <name type="scientific">Desertifilum tharense IPPAS B-1220</name>
    <dbReference type="NCBI Taxonomy" id="1781255"/>
    <lineage>
        <taxon>Bacteria</taxon>
        <taxon>Bacillati</taxon>
        <taxon>Cyanobacteriota</taxon>
        <taxon>Cyanophyceae</taxon>
        <taxon>Desertifilales</taxon>
        <taxon>Desertifilaceae</taxon>
        <taxon>Desertifilum</taxon>
    </lineage>
</organism>
<proteinExistence type="predicted"/>
<accession>A0ACD5GNP8</accession>
<gene>
    <name evidence="1" type="ORF">BH720_021175</name>
</gene>
<keyword evidence="2" id="KW-1185">Reference proteome</keyword>